<dbReference type="KEGG" id="pmt:PMT_0261"/>
<gene>
    <name evidence="2" type="ordered locus">PMT_0261</name>
</gene>
<evidence type="ECO:0000256" key="1">
    <source>
        <dbReference type="SAM" id="Phobius"/>
    </source>
</evidence>
<proteinExistence type="predicted"/>
<sequence length="655" mass="73438">MSKINRYKFHHLRSQLERNKPPKGEEGLAMLLALLTGLTLLAGTTGLLIRQLMARKIGAAQSYQQMAEAAALNGFNRILNTLNSNDPENYKGYLFTINNGESTSTNNWIRINTTDEAMLEELCTDITALPNHPSNQEAVWPTGLVAKDNNETKVSLPFIEDQSRTQRNDGKGSIQTFYRLRQYKPPAKDIQGGYEGRKGAARFQVEGFTKRVGSEDNYLARALLSRSLFVRSVVSKPEDWGVMGANNYDLGTTTINGPGLILLNVSNKNEILKDDGSCRNDLATSVLNNSSNALRDRIWPVMNRGLPATELFANTKNSKEGKEIFDEDSQRKDTPRVWSFDDSSKTNDFDCGEDQIVCTRAINSTKMSAPKGIDIDSKVIDKETSPTLKEYRSKVLYSNSIAIRACYRWTCIDGKPRIRDGWKFGQNPGNIDYGNQWTFWIPEETEKDRKKWTVRIKKQDICANTDEACHLYIEHINLENTTVLIENDQRPVVLHLGSPDETKLSNRIDLSEKSLLCGVNRQGTKCNEAPEKLILVSKNSLKASKQCNSNDLKNDEKYVLSIAGKSLPAAFVLLKGGTFTLSNDAEMRGVVWADNFCSQSKKFSLTTKNQNSLKGSVIEAGDELWNLVDGEEYTGYGRTITRGVRGTGLDIFQRW</sequence>
<dbReference type="AlphaFoldDB" id="Q7V8S0"/>
<dbReference type="HOGENOM" id="CLU_028181_0_0_3"/>
<accession>Q7V8S0</accession>
<dbReference type="Proteomes" id="UP000001423">
    <property type="component" value="Chromosome"/>
</dbReference>
<keyword evidence="3" id="KW-1185">Reference proteome</keyword>
<keyword evidence="1" id="KW-0472">Membrane</keyword>
<keyword evidence="1" id="KW-1133">Transmembrane helix</keyword>
<organism evidence="2 3">
    <name type="scientific">Prochlorococcus marinus (strain MIT 9313)</name>
    <dbReference type="NCBI Taxonomy" id="74547"/>
    <lineage>
        <taxon>Bacteria</taxon>
        <taxon>Bacillati</taxon>
        <taxon>Cyanobacteriota</taxon>
        <taxon>Cyanophyceae</taxon>
        <taxon>Synechococcales</taxon>
        <taxon>Prochlorococcaceae</taxon>
        <taxon>Prochlorococcus</taxon>
    </lineage>
</organism>
<dbReference type="EMBL" id="BX548175">
    <property type="protein sequence ID" value="CAE20436.1"/>
    <property type="molecule type" value="Genomic_DNA"/>
</dbReference>
<reference evidence="2 3" key="1">
    <citation type="journal article" date="2003" name="Nature">
        <title>Genome divergence in two Prochlorococcus ecotypes reflects oceanic niche differentiation.</title>
        <authorList>
            <person name="Rocap G."/>
            <person name="Larimer F.W."/>
            <person name="Lamerdin J.E."/>
            <person name="Malfatti S."/>
            <person name="Chain P."/>
            <person name="Ahlgren N.A."/>
            <person name="Arellano A."/>
            <person name="Coleman M."/>
            <person name="Hauser L."/>
            <person name="Hess W.R."/>
            <person name="Johnson Z.I."/>
            <person name="Land M.L."/>
            <person name="Lindell D."/>
            <person name="Post A.F."/>
            <person name="Regala W."/>
            <person name="Shah M."/>
            <person name="Shaw S.L."/>
            <person name="Steglich C."/>
            <person name="Sullivan M.B."/>
            <person name="Ting C.S."/>
            <person name="Tolonen A."/>
            <person name="Webb E.A."/>
            <person name="Zinser E.R."/>
            <person name="Chisholm S.W."/>
        </authorList>
    </citation>
    <scope>NUCLEOTIDE SEQUENCE [LARGE SCALE GENOMIC DNA]</scope>
    <source>
        <strain evidence="3">MIT 9313</strain>
    </source>
</reference>
<name>Q7V8S0_PROMM</name>
<evidence type="ECO:0000313" key="3">
    <source>
        <dbReference type="Proteomes" id="UP000001423"/>
    </source>
</evidence>
<evidence type="ECO:0000313" key="2">
    <source>
        <dbReference type="EMBL" id="CAE20436.1"/>
    </source>
</evidence>
<keyword evidence="1" id="KW-0812">Transmembrane</keyword>
<feature type="transmembrane region" description="Helical" evidence="1">
    <location>
        <begin position="28"/>
        <end position="49"/>
    </location>
</feature>
<dbReference type="OrthoDB" id="546468at2"/>
<dbReference type="eggNOG" id="ENOG5033QR9">
    <property type="taxonomic scope" value="Bacteria"/>
</dbReference>
<protein>
    <submittedName>
        <fullName evidence="2">Uncharacterized protein</fullName>
    </submittedName>
</protein>